<dbReference type="GO" id="GO:0005741">
    <property type="term" value="C:mitochondrial outer membrane"/>
    <property type="evidence" value="ECO:0007669"/>
    <property type="project" value="TreeGrafter"/>
</dbReference>
<evidence type="ECO:0008006" key="10">
    <source>
        <dbReference type="Google" id="ProtNLM"/>
    </source>
</evidence>
<reference evidence="8 9" key="1">
    <citation type="submission" date="2015-07" db="EMBL/GenBank/DDBJ databases">
        <title>High-quality genome of monoxenous trypanosomatid Leptomonas pyrrhocoris.</title>
        <authorList>
            <person name="Flegontov P."/>
            <person name="Butenko A."/>
            <person name="Firsov S."/>
            <person name="Vlcek C."/>
            <person name="Logacheva M.D."/>
            <person name="Field M."/>
            <person name="Filatov D."/>
            <person name="Flegontova O."/>
            <person name="Gerasimov E."/>
            <person name="Jackson A.P."/>
            <person name="Kelly S."/>
            <person name="Opperdoes F."/>
            <person name="O'Reilly A."/>
            <person name="Votypka J."/>
            <person name="Yurchenko V."/>
            <person name="Lukes J."/>
        </authorList>
    </citation>
    <scope>NUCLEOTIDE SEQUENCE [LARGE SCALE GENOMIC DNA]</scope>
    <source>
        <strain evidence="8">H10</strain>
    </source>
</reference>
<keyword evidence="4" id="KW-0496">Mitochondrion</keyword>
<dbReference type="Pfam" id="PF08637">
    <property type="entry name" value="NCA2"/>
    <property type="match status" value="2"/>
</dbReference>
<keyword evidence="5 7" id="KW-0472">Membrane</keyword>
<dbReference type="RefSeq" id="XP_015659512.1">
    <property type="nucleotide sequence ID" value="XM_015802111.1"/>
</dbReference>
<protein>
    <recommendedName>
        <fullName evidence="10">ATP synthase regulation protein NCA2</fullName>
    </recommendedName>
</protein>
<keyword evidence="3 7" id="KW-1133">Transmembrane helix</keyword>
<dbReference type="GeneID" id="26904725"/>
<feature type="compositionally biased region" description="Low complexity" evidence="6">
    <location>
        <begin position="212"/>
        <end position="222"/>
    </location>
</feature>
<name>A0A0M9G2T1_LEPPY</name>
<feature type="region of interest" description="Disordered" evidence="6">
    <location>
        <begin position="112"/>
        <end position="137"/>
    </location>
</feature>
<evidence type="ECO:0000256" key="4">
    <source>
        <dbReference type="ARBA" id="ARBA00023128"/>
    </source>
</evidence>
<feature type="compositionally biased region" description="Polar residues" evidence="6">
    <location>
        <begin position="474"/>
        <end position="492"/>
    </location>
</feature>
<comment type="caution">
    <text evidence="8">The sequence shown here is derived from an EMBL/GenBank/DDBJ whole genome shotgun (WGS) entry which is preliminary data.</text>
</comment>
<sequence>MPYYDVDVRTPIFYRQSFASALETQSNKAYARLTHTPVVAEHLPRGAASGARIAQFGTSRLRNLDELEKLLHTVLEEVGPTTCGDGGGATVLHCSTRELGAAAMERTVISPSSLARVRSSHTQTSQKDVESGVPCAPSPASDALFVTEIDGNDNGGGLSRPTAREMPHSVSFLEDACCVPPLVHRDAVSDQHRSESKGIRLWRWVRGWVRRGASPSAPSSSPTVRPREERRMEGGGGVGARSYRREYTTGTAAALACHSSAPQPEKKAPSLPGVPEWVRAAFAPTASAIAAATVDNVHASVVHTPLGSSTHETGAGAAEESLPSTRDGAMPVDGGASGVYSASLRRTTDAFAGHTAGVAATPKDKGGGSGCKGNGQLPAGDTDGTNSASSQPSSLPTAEVLLESWCRRSDSGAVHGSSGDDTARSCAHTEVPADSHFWVASPCGSLAHANASAAEDGDAARSRNDVQRGPTHKSGASTAVTPTIRTETTAGSSEAPPCVESSGERDGDASAPSLPHRGQSAAASHAHNSITTTDEPHRANASFSFTGHNGAWKGGNCPHSTATQHPAASRGTHGTNTLARWDRHAYAVELVGWLHLLVWVRCQVIYFLRDLSGVQGFVAWSAWYWSWAQEHPRQASLHQALSSRRFWRGLWKRGLSAQLSEVQYETSGHMFTLKNAFRLIVSCIGAAYTSLEHLNSVILQVQHHCEMTTPPRAAAAAAARSCVASIGAVGVSMPVIPELNSSINRSAYITNRRDFLSNQNSVFWSPAPVSMMNDDLSPLAPQPRDGVDSRAGAAVDSHNAHRSVFDGACEQDRANGAAMGEAAAEEVEAAAALCVLDELRQAVWSMLKEQRSMFHSSGQQLEALESNDFFGWPGEFMHADGRPLGNASTTHTAGGRVPVFAESLLSASVTGEVYPAGSSPRVYDEARRPAEDRGSGCPVTARDGAVALLQRVQQSRHLVLRLKVFVQRAHNPPAARHWQRIVIAAATTIPPFIWLYRKTPAELMELGRGRYHLAQLIVKSYLLDPIAQLRESLFYVRPGVEDRRGAFERDAVSLANIIRDFHEDMYPNMPLSRLEQMRDRTLDRLRAGVADPEGLGLIEQQYRHSVRHPIRSVFFGDLPRILLIQMSYQALEMSRVANGVDEVLEGNDLNFKVMALLPVFAAGGLLAWWGLLRYRANHKPIHMRMKLLWRSLYRVISFAGSGRQVLPPFMRGSPQHIVVGARLPEPSNLPKTRARARVAGDVHTEPPATGSNNHYNHLRHDGGKLDRRTAAATGAVGTATASMLTMPVYEGHAEVFDPAGCTEAGEDSNSLLAASMNSHDGVASARQLNNYEQGMVLLLSHVIRSLAAEYLRSYEYFHELVEDLNDLESVQSSRHQRLATLERMRTTHASLF</sequence>
<evidence type="ECO:0000313" key="9">
    <source>
        <dbReference type="Proteomes" id="UP000037923"/>
    </source>
</evidence>
<dbReference type="InterPro" id="IPR013946">
    <property type="entry name" value="NCA2-like"/>
</dbReference>
<dbReference type="PANTHER" id="PTHR28234:SF1">
    <property type="entry name" value="NUCLEAR CONTROL OF ATPASE PROTEIN 2"/>
    <property type="match status" value="1"/>
</dbReference>
<dbReference type="PANTHER" id="PTHR28234">
    <property type="entry name" value="NUCLEAR CONTROL OF ATPASE PROTEIN 2"/>
    <property type="match status" value="1"/>
</dbReference>
<dbReference type="EMBL" id="LGTL01000007">
    <property type="protein sequence ID" value="KPA81073.1"/>
    <property type="molecule type" value="Genomic_DNA"/>
</dbReference>
<feature type="compositionally biased region" description="Polar residues" evidence="6">
    <location>
        <begin position="383"/>
        <end position="396"/>
    </location>
</feature>
<dbReference type="EMBL" id="LGTL01000007">
    <property type="protein sequence ID" value="KPA81074.1"/>
    <property type="molecule type" value="Genomic_DNA"/>
</dbReference>
<keyword evidence="2 7" id="KW-0812">Transmembrane</keyword>
<dbReference type="OrthoDB" id="413313at2759"/>
<dbReference type="OMA" id="FFHELME"/>
<feature type="compositionally biased region" description="Polar residues" evidence="6">
    <location>
        <begin position="558"/>
        <end position="574"/>
    </location>
</feature>
<evidence type="ECO:0000313" key="8">
    <source>
        <dbReference type="EMBL" id="KPA81073.1"/>
    </source>
</evidence>
<evidence type="ECO:0000256" key="7">
    <source>
        <dbReference type="SAM" id="Phobius"/>
    </source>
</evidence>
<feature type="region of interest" description="Disordered" evidence="6">
    <location>
        <begin position="212"/>
        <end position="241"/>
    </location>
</feature>
<gene>
    <name evidence="8" type="ORF">ABB37_04434</name>
</gene>
<feature type="region of interest" description="Disordered" evidence="6">
    <location>
        <begin position="358"/>
        <end position="396"/>
    </location>
</feature>
<dbReference type="RefSeq" id="XP_015659513.1">
    <property type="nucleotide sequence ID" value="XM_015802112.1"/>
</dbReference>
<organism evidence="8 9">
    <name type="scientific">Leptomonas pyrrhocoris</name>
    <name type="common">Firebug parasite</name>
    <dbReference type="NCBI Taxonomy" id="157538"/>
    <lineage>
        <taxon>Eukaryota</taxon>
        <taxon>Discoba</taxon>
        <taxon>Euglenozoa</taxon>
        <taxon>Kinetoplastea</taxon>
        <taxon>Metakinetoplastina</taxon>
        <taxon>Trypanosomatida</taxon>
        <taxon>Trypanosomatidae</taxon>
        <taxon>Leishmaniinae</taxon>
        <taxon>Leptomonas</taxon>
    </lineage>
</organism>
<proteinExistence type="predicted"/>
<dbReference type="VEuPathDB" id="TriTrypDB:LpyrH10_07_2410"/>
<evidence type="ECO:0000256" key="6">
    <source>
        <dbReference type="SAM" id="MobiDB-lite"/>
    </source>
</evidence>
<feature type="region of interest" description="Disordered" evidence="6">
    <location>
        <begin position="454"/>
        <end position="574"/>
    </location>
</feature>
<keyword evidence="9" id="KW-1185">Reference proteome</keyword>
<comment type="subcellular location">
    <subcellularLocation>
        <location evidence="1">Mitochondrion membrane</location>
        <topology evidence="1">Multi-pass membrane protein</topology>
    </subcellularLocation>
</comment>
<evidence type="ECO:0000256" key="3">
    <source>
        <dbReference type="ARBA" id="ARBA00022989"/>
    </source>
</evidence>
<evidence type="ECO:0000256" key="1">
    <source>
        <dbReference type="ARBA" id="ARBA00004225"/>
    </source>
</evidence>
<evidence type="ECO:0000256" key="5">
    <source>
        <dbReference type="ARBA" id="ARBA00023136"/>
    </source>
</evidence>
<dbReference type="Proteomes" id="UP000037923">
    <property type="component" value="Unassembled WGS sequence"/>
</dbReference>
<feature type="region of interest" description="Disordered" evidence="6">
    <location>
        <begin position="306"/>
        <end position="331"/>
    </location>
</feature>
<evidence type="ECO:0000256" key="2">
    <source>
        <dbReference type="ARBA" id="ARBA00022692"/>
    </source>
</evidence>
<feature type="transmembrane region" description="Helical" evidence="7">
    <location>
        <begin position="1151"/>
        <end position="1171"/>
    </location>
</feature>
<accession>A0A0M9G2T1</accession>